<reference evidence="2" key="1">
    <citation type="submission" date="2021-01" db="EMBL/GenBank/DDBJ databases">
        <authorList>
            <person name="Zhong Y.L."/>
        </authorList>
    </citation>
    <scope>NUCLEOTIDE SEQUENCE</scope>
    <source>
        <strain evidence="2">KCTC 23302</strain>
    </source>
</reference>
<gene>
    <name evidence="2" type="ORF">JJQ60_03540</name>
</gene>
<sequence>MSKIKTIFIIIISSMIHTITAQNKSIHAKINTDMYENFSKAYKTLDFDLFASIHSKDMIRISGDGGQIKDVKTYLKRYQKRWSDSNRKPSPIDFRLFERVYSDSLVSDRGIYRVTYSDDKNQTKYSYGQFHVVLRLENGLWKILLDYDSNENKSINKERYELAFPLSEYKKYWKH</sequence>
<dbReference type="InterPro" id="IPR027843">
    <property type="entry name" value="DUF4440"/>
</dbReference>
<dbReference type="Gene3D" id="3.10.450.50">
    <property type="match status" value="1"/>
</dbReference>
<evidence type="ECO:0000259" key="1">
    <source>
        <dbReference type="Pfam" id="PF14534"/>
    </source>
</evidence>
<evidence type="ECO:0000313" key="2">
    <source>
        <dbReference type="EMBL" id="MBL0682573.1"/>
    </source>
</evidence>
<dbReference type="Pfam" id="PF14534">
    <property type="entry name" value="DUF4440"/>
    <property type="match status" value="1"/>
</dbReference>
<dbReference type="InterPro" id="IPR032710">
    <property type="entry name" value="NTF2-like_dom_sf"/>
</dbReference>
<feature type="domain" description="DUF4440" evidence="1">
    <location>
        <begin position="34"/>
        <end position="143"/>
    </location>
</feature>
<dbReference type="EMBL" id="JAERQJ010000001">
    <property type="protein sequence ID" value="MBL0682573.1"/>
    <property type="molecule type" value="Genomic_DNA"/>
</dbReference>
<keyword evidence="3" id="KW-1185">Reference proteome</keyword>
<dbReference type="SUPFAM" id="SSF54427">
    <property type="entry name" value="NTF2-like"/>
    <property type="match status" value="1"/>
</dbReference>
<proteinExistence type="predicted"/>
<accession>A0A937D9J7</accession>
<protein>
    <submittedName>
        <fullName evidence="2">Nuclear transport factor 2 family protein</fullName>
    </submittedName>
</protein>
<name>A0A937D9J7_9FLAO</name>
<organism evidence="2 3">
    <name type="scientific">Aquimarina mytili</name>
    <dbReference type="NCBI Taxonomy" id="874423"/>
    <lineage>
        <taxon>Bacteria</taxon>
        <taxon>Pseudomonadati</taxon>
        <taxon>Bacteroidota</taxon>
        <taxon>Flavobacteriia</taxon>
        <taxon>Flavobacteriales</taxon>
        <taxon>Flavobacteriaceae</taxon>
        <taxon>Aquimarina</taxon>
    </lineage>
</organism>
<dbReference type="RefSeq" id="WP_201916679.1">
    <property type="nucleotide sequence ID" value="NZ_BAABAX010000021.1"/>
</dbReference>
<evidence type="ECO:0000313" key="3">
    <source>
        <dbReference type="Proteomes" id="UP000651057"/>
    </source>
</evidence>
<dbReference type="AlphaFoldDB" id="A0A937D9J7"/>
<comment type="caution">
    <text evidence="2">The sequence shown here is derived from an EMBL/GenBank/DDBJ whole genome shotgun (WGS) entry which is preliminary data.</text>
</comment>
<dbReference type="Proteomes" id="UP000651057">
    <property type="component" value="Unassembled WGS sequence"/>
</dbReference>